<dbReference type="GO" id="GO:0005149">
    <property type="term" value="F:interleukin-1 receptor binding"/>
    <property type="evidence" value="ECO:0007669"/>
    <property type="project" value="UniProtKB-UniRule"/>
</dbReference>
<comment type="function">
    <text evidence="4">Anti-inflammatory antagonist of interleukin-1 family of proinflammatory cytokines such as interleukin-1beta/IL1B and interleukin-1alpha/IL1A. Protects from immune dysregulation and uncontrolled systemic inflammation triggered by IL1 for a range of innate stimulatory agents such as pathogens.</text>
</comment>
<dbReference type="SUPFAM" id="SSF50353">
    <property type="entry name" value="Cytokine"/>
    <property type="match status" value="1"/>
</dbReference>
<dbReference type="GO" id="GO:0019221">
    <property type="term" value="P:cytokine-mediated signaling pathway"/>
    <property type="evidence" value="ECO:0007669"/>
    <property type="project" value="TreeGrafter"/>
</dbReference>
<dbReference type="FunFam" id="2.80.10.50:FF:000013">
    <property type="entry name" value="Interleukin-1"/>
    <property type="match status" value="1"/>
</dbReference>
<dbReference type="PRINTS" id="PR00264">
    <property type="entry name" value="INTERLEUKIN1"/>
</dbReference>
<protein>
    <recommendedName>
        <fullName evidence="5">Interleukin-1</fullName>
    </recommendedName>
</protein>
<evidence type="ECO:0000256" key="5">
    <source>
        <dbReference type="RuleBase" id="RU003753"/>
    </source>
</evidence>
<feature type="region of interest" description="Disordered" evidence="6">
    <location>
        <begin position="1"/>
        <end position="42"/>
    </location>
</feature>
<comment type="similarity">
    <text evidence="2 5">Belongs to the IL-1 family.</text>
</comment>
<dbReference type="PANTHER" id="PTHR10078">
    <property type="entry name" value="INTERLEUKIN-1 FAMILY MEMBER"/>
    <property type="match status" value="1"/>
</dbReference>
<organism evidence="7 8">
    <name type="scientific">Rhinolophus ferrumequinum</name>
    <name type="common">Greater horseshoe bat</name>
    <dbReference type="NCBI Taxonomy" id="59479"/>
    <lineage>
        <taxon>Eukaryota</taxon>
        <taxon>Metazoa</taxon>
        <taxon>Chordata</taxon>
        <taxon>Craniata</taxon>
        <taxon>Vertebrata</taxon>
        <taxon>Euteleostomi</taxon>
        <taxon>Mammalia</taxon>
        <taxon>Eutheria</taxon>
        <taxon>Laurasiatheria</taxon>
        <taxon>Chiroptera</taxon>
        <taxon>Yinpterochiroptera</taxon>
        <taxon>Rhinolophoidea</taxon>
        <taxon>Rhinolophidae</taxon>
        <taxon>Rhinolophinae</taxon>
        <taxon>Rhinolophus</taxon>
    </lineage>
</organism>
<dbReference type="GO" id="GO:0005654">
    <property type="term" value="C:nucleoplasm"/>
    <property type="evidence" value="ECO:0007669"/>
    <property type="project" value="TreeGrafter"/>
</dbReference>
<comment type="subcellular location">
    <subcellularLocation>
        <location evidence="1 5">Secreted</location>
    </subcellularLocation>
</comment>
<evidence type="ECO:0000256" key="6">
    <source>
        <dbReference type="SAM" id="MobiDB-lite"/>
    </source>
</evidence>
<dbReference type="PANTHER" id="PTHR10078:SF31">
    <property type="entry name" value="INTERLEUKIN-37"/>
    <property type="match status" value="1"/>
</dbReference>
<dbReference type="InterPro" id="IPR008996">
    <property type="entry name" value="IL1/FGF"/>
</dbReference>
<name>A0A7J7R367_RHIFE</name>
<dbReference type="GO" id="GO:0010628">
    <property type="term" value="P:positive regulation of gene expression"/>
    <property type="evidence" value="ECO:0007669"/>
    <property type="project" value="TreeGrafter"/>
</dbReference>
<sequence length="221" mass="23962">MSFLEENTGVEMDSAGHERAEPQRSSEAPAGGALEPGPSVTSFSPAHAEMVTTIPEKFSVYDQDQKVVVLDCGTLMAVPNKHYILPETFSVLASRLCSAYEEKGSPVLLAVSNGELCLCCEEDNSKSYPSLQLKKQSLEYVAAQEEAQRLPFTFYRAMVGSRNTLESAAHTGWFLSTSFNAGEPVEMTDSLGGNKYTEFSFEHVGKAAVSPSKAFPPSVMK</sequence>
<evidence type="ECO:0000256" key="4">
    <source>
        <dbReference type="ARBA" id="ARBA00034096"/>
    </source>
</evidence>
<keyword evidence="3 5" id="KW-0964">Secreted</keyword>
<dbReference type="Pfam" id="PF00340">
    <property type="entry name" value="IL1"/>
    <property type="match status" value="1"/>
</dbReference>
<evidence type="ECO:0000256" key="1">
    <source>
        <dbReference type="ARBA" id="ARBA00004613"/>
    </source>
</evidence>
<evidence type="ECO:0000313" key="7">
    <source>
        <dbReference type="EMBL" id="KAF6270425.1"/>
    </source>
</evidence>
<evidence type="ECO:0000256" key="3">
    <source>
        <dbReference type="ARBA" id="ARBA00022525"/>
    </source>
</evidence>
<proteinExistence type="inferred from homology"/>
<comment type="caution">
    <text evidence="7">The sequence shown here is derived from an EMBL/GenBank/DDBJ whole genome shotgun (WGS) entry which is preliminary data.</text>
</comment>
<dbReference type="GO" id="GO:0071222">
    <property type="term" value="P:cellular response to lipopolysaccharide"/>
    <property type="evidence" value="ECO:0007669"/>
    <property type="project" value="TreeGrafter"/>
</dbReference>
<feature type="compositionally biased region" description="Basic and acidic residues" evidence="6">
    <location>
        <begin position="14"/>
        <end position="24"/>
    </location>
</feature>
<dbReference type="GO" id="GO:0002437">
    <property type="term" value="P:inflammatory response to antigenic stimulus"/>
    <property type="evidence" value="ECO:0007669"/>
    <property type="project" value="TreeGrafter"/>
</dbReference>
<dbReference type="GO" id="GO:0005615">
    <property type="term" value="C:extracellular space"/>
    <property type="evidence" value="ECO:0007669"/>
    <property type="project" value="InterPro"/>
</dbReference>
<accession>A0A7J7R367</accession>
<dbReference type="SMART" id="SM00125">
    <property type="entry name" value="IL1"/>
    <property type="match status" value="1"/>
</dbReference>
<evidence type="ECO:0000256" key="2">
    <source>
        <dbReference type="ARBA" id="ARBA00010448"/>
    </source>
</evidence>
<dbReference type="GO" id="GO:0005125">
    <property type="term" value="F:cytokine activity"/>
    <property type="evidence" value="ECO:0007669"/>
    <property type="project" value="UniProtKB-UniRule"/>
</dbReference>
<evidence type="ECO:0000313" key="8">
    <source>
        <dbReference type="Proteomes" id="UP000585614"/>
    </source>
</evidence>
<gene>
    <name evidence="7" type="ORF">mRhiFer1_006817</name>
</gene>
<dbReference type="EMBL" id="JACAGC010000032">
    <property type="protein sequence ID" value="KAF6270425.1"/>
    <property type="molecule type" value="Genomic_DNA"/>
</dbReference>
<reference evidence="7 8" key="1">
    <citation type="journal article" date="2020" name="Nature">
        <title>Six reference-quality genomes reveal evolution of bat adaptations.</title>
        <authorList>
            <person name="Jebb D."/>
            <person name="Huang Z."/>
            <person name="Pippel M."/>
            <person name="Hughes G.M."/>
            <person name="Lavrichenko K."/>
            <person name="Devanna P."/>
            <person name="Winkler S."/>
            <person name="Jermiin L.S."/>
            <person name="Skirmuntt E.C."/>
            <person name="Katzourakis A."/>
            <person name="Burkitt-Gray L."/>
            <person name="Ray D.A."/>
            <person name="Sullivan K.A.M."/>
            <person name="Roscito J.G."/>
            <person name="Kirilenko B.M."/>
            <person name="Davalos L.M."/>
            <person name="Corthals A.P."/>
            <person name="Power M.L."/>
            <person name="Jones G."/>
            <person name="Ransome R.D."/>
            <person name="Dechmann D.K.N."/>
            <person name="Locatelli A.G."/>
            <person name="Puechmaille S.J."/>
            <person name="Fedrigo O."/>
            <person name="Jarvis E.D."/>
            <person name="Hiller M."/>
            <person name="Vernes S.C."/>
            <person name="Myers E.W."/>
            <person name="Teeling E.C."/>
        </authorList>
    </citation>
    <scope>NUCLEOTIDE SEQUENCE [LARGE SCALE GENOMIC DNA]</scope>
    <source>
        <strain evidence="7">MRhiFer1</strain>
        <tissue evidence="7">Lung</tissue>
    </source>
</reference>
<dbReference type="AlphaFoldDB" id="A0A7J7R367"/>
<dbReference type="Proteomes" id="UP000585614">
    <property type="component" value="Unassembled WGS sequence"/>
</dbReference>
<dbReference type="InterPro" id="IPR000975">
    <property type="entry name" value="IL-1_fam"/>
</dbReference>
<dbReference type="Gene3D" id="2.80.10.50">
    <property type="match status" value="1"/>
</dbReference>